<proteinExistence type="predicted"/>
<protein>
    <submittedName>
        <fullName evidence="3">Uncharacterized protein</fullName>
    </submittedName>
</protein>
<name>A0A914I149_GLORO</name>
<organism evidence="2 3">
    <name type="scientific">Globodera rostochiensis</name>
    <name type="common">Golden nematode worm</name>
    <name type="synonym">Heterodera rostochiensis</name>
    <dbReference type="NCBI Taxonomy" id="31243"/>
    <lineage>
        <taxon>Eukaryota</taxon>
        <taxon>Metazoa</taxon>
        <taxon>Ecdysozoa</taxon>
        <taxon>Nematoda</taxon>
        <taxon>Chromadorea</taxon>
        <taxon>Rhabditida</taxon>
        <taxon>Tylenchina</taxon>
        <taxon>Tylenchomorpha</taxon>
        <taxon>Tylenchoidea</taxon>
        <taxon>Heteroderidae</taxon>
        <taxon>Heteroderinae</taxon>
        <taxon>Globodera</taxon>
    </lineage>
</organism>
<evidence type="ECO:0000256" key="1">
    <source>
        <dbReference type="SAM" id="SignalP"/>
    </source>
</evidence>
<accession>A0A914I149</accession>
<evidence type="ECO:0000313" key="2">
    <source>
        <dbReference type="Proteomes" id="UP000887572"/>
    </source>
</evidence>
<sequence length="190" mass="21383">MFSILNIFILSFLSNALTGTVGSSIEEDNSASRSNSVGSDNSDNVYSVSQVYAELYPLAKATKTSISSSANFVDSQLLKKPLSFNPTNLEGNLSSLKEHQPLNKSLSFNPPKMMKTSNNSRTNLLQESFKNSRTLSLKRDMEEKKKILDEKLEKWFSSKKKNDKIPETNDTKLRNVLADWYLKTFPNPNC</sequence>
<dbReference type="WBParaSite" id="Gr19_v10_g6331.t1">
    <property type="protein sequence ID" value="Gr19_v10_g6331.t1"/>
    <property type="gene ID" value="Gr19_v10_g6331"/>
</dbReference>
<dbReference type="AlphaFoldDB" id="A0A914I149"/>
<reference evidence="3" key="1">
    <citation type="submission" date="2022-11" db="UniProtKB">
        <authorList>
            <consortium name="WormBaseParasite"/>
        </authorList>
    </citation>
    <scope>IDENTIFICATION</scope>
</reference>
<feature type="signal peptide" evidence="1">
    <location>
        <begin position="1"/>
        <end position="22"/>
    </location>
</feature>
<evidence type="ECO:0000313" key="3">
    <source>
        <dbReference type="WBParaSite" id="Gr19_v10_g6331.t1"/>
    </source>
</evidence>
<keyword evidence="2" id="KW-1185">Reference proteome</keyword>
<dbReference type="Proteomes" id="UP000887572">
    <property type="component" value="Unplaced"/>
</dbReference>
<feature type="chain" id="PRO_5037295374" evidence="1">
    <location>
        <begin position="23"/>
        <end position="190"/>
    </location>
</feature>
<keyword evidence="1" id="KW-0732">Signal</keyword>